<dbReference type="Pfam" id="PF07714">
    <property type="entry name" value="PK_Tyr_Ser-Thr"/>
    <property type="match status" value="1"/>
</dbReference>
<sequence length="295" mass="34418">MSLLKSIKSAFKSKKSKKSKKPINGAIINEERSNNWINNLIKEEQIEFYNYSDFKDKRTIEEKGKNIIIANLKDEIFVLKSFYNDDATLHKAINELKLHNKFVHENILRFYGITENENEGIKDDAAIELLNQFISLEISDNEHSKNIVIHENNAKIIDFGISKIQDQISAEHAHSNRGIIAYMEPKRLSDPKFPYTKSSDVYSFGVLMWEISSGYPPFKDCITDKEKIALICAGIRETPFLETPKEYEELYIKCWDQEPEQRPNTGEILDEFKKTRLEENKFIEGILLIVFMYYV</sequence>
<proteinExistence type="predicted"/>
<accession>A0A2I1GGH4</accession>
<dbReference type="AlphaFoldDB" id="A0A2I1GGH4"/>
<dbReference type="VEuPathDB" id="FungiDB:RhiirFUN_024594"/>
<dbReference type="InterPro" id="IPR001245">
    <property type="entry name" value="Ser-Thr/Tyr_kinase_cat_dom"/>
</dbReference>
<dbReference type="VEuPathDB" id="FungiDB:RhiirA1_450469"/>
<dbReference type="InterPro" id="IPR051681">
    <property type="entry name" value="Ser/Thr_Kinases-Pseudokinases"/>
</dbReference>
<evidence type="ECO:0000313" key="2">
    <source>
        <dbReference type="EMBL" id="PKY45722.1"/>
    </source>
</evidence>
<dbReference type="VEuPathDB" id="FungiDB:FUN_006300"/>
<keyword evidence="2" id="KW-0808">Transferase</keyword>
<dbReference type="InterPro" id="IPR000719">
    <property type="entry name" value="Prot_kinase_dom"/>
</dbReference>
<name>A0A2I1GGH4_9GLOM</name>
<protein>
    <submittedName>
        <fullName evidence="2">Kinase-like protein</fullName>
    </submittedName>
</protein>
<keyword evidence="3" id="KW-1185">Reference proteome</keyword>
<organism evidence="2 3">
    <name type="scientific">Rhizophagus irregularis</name>
    <dbReference type="NCBI Taxonomy" id="588596"/>
    <lineage>
        <taxon>Eukaryota</taxon>
        <taxon>Fungi</taxon>
        <taxon>Fungi incertae sedis</taxon>
        <taxon>Mucoromycota</taxon>
        <taxon>Glomeromycotina</taxon>
        <taxon>Glomeromycetes</taxon>
        <taxon>Glomerales</taxon>
        <taxon>Glomeraceae</taxon>
        <taxon>Rhizophagus</taxon>
    </lineage>
</organism>
<evidence type="ECO:0000259" key="1">
    <source>
        <dbReference type="PROSITE" id="PS50011"/>
    </source>
</evidence>
<dbReference type="SUPFAM" id="SSF56112">
    <property type="entry name" value="Protein kinase-like (PK-like)"/>
    <property type="match status" value="1"/>
</dbReference>
<dbReference type="PANTHER" id="PTHR44329">
    <property type="entry name" value="SERINE/THREONINE-PROTEIN KINASE TNNI3K-RELATED"/>
    <property type="match status" value="1"/>
</dbReference>
<evidence type="ECO:0000313" key="3">
    <source>
        <dbReference type="Proteomes" id="UP000234323"/>
    </source>
</evidence>
<dbReference type="GO" id="GO:0005524">
    <property type="term" value="F:ATP binding"/>
    <property type="evidence" value="ECO:0007669"/>
    <property type="project" value="InterPro"/>
</dbReference>
<feature type="domain" description="Protein kinase" evidence="1">
    <location>
        <begin position="1"/>
        <end position="283"/>
    </location>
</feature>
<gene>
    <name evidence="2" type="ORF">RhiirA4_517695</name>
</gene>
<dbReference type="PROSITE" id="PS50011">
    <property type="entry name" value="PROTEIN_KINASE_DOM"/>
    <property type="match status" value="1"/>
</dbReference>
<dbReference type="InterPro" id="IPR011009">
    <property type="entry name" value="Kinase-like_dom_sf"/>
</dbReference>
<comment type="caution">
    <text evidence="2">The sequence shown here is derived from an EMBL/GenBank/DDBJ whole genome shotgun (WGS) entry which is preliminary data.</text>
</comment>
<reference evidence="2 3" key="1">
    <citation type="submission" date="2015-10" db="EMBL/GenBank/DDBJ databases">
        <title>Genome analyses suggest a sexual origin of heterokaryosis in a supposedly ancient asexual fungus.</title>
        <authorList>
            <person name="Ropars J."/>
            <person name="Sedzielewska K."/>
            <person name="Noel J."/>
            <person name="Charron P."/>
            <person name="Farinelli L."/>
            <person name="Marton T."/>
            <person name="Kruger M."/>
            <person name="Pelin A."/>
            <person name="Brachmann A."/>
            <person name="Corradi N."/>
        </authorList>
    </citation>
    <scope>NUCLEOTIDE SEQUENCE [LARGE SCALE GENOMIC DNA]</scope>
    <source>
        <strain evidence="2 3">A4</strain>
    </source>
</reference>
<keyword evidence="2" id="KW-0418">Kinase</keyword>
<dbReference type="GO" id="GO:0004674">
    <property type="term" value="F:protein serine/threonine kinase activity"/>
    <property type="evidence" value="ECO:0007669"/>
    <property type="project" value="TreeGrafter"/>
</dbReference>
<dbReference type="Gene3D" id="1.10.510.10">
    <property type="entry name" value="Transferase(Phosphotransferase) domain 1"/>
    <property type="match status" value="1"/>
</dbReference>
<dbReference type="EMBL" id="LLXI01000404">
    <property type="protein sequence ID" value="PKY45722.1"/>
    <property type="molecule type" value="Genomic_DNA"/>
</dbReference>
<dbReference type="Proteomes" id="UP000234323">
    <property type="component" value="Unassembled WGS sequence"/>
</dbReference>